<keyword evidence="6 9" id="KW-0238">DNA-binding</keyword>
<comment type="similarity">
    <text evidence="1 9 10">Belongs to the DNA mismatch repair MutS family.</text>
</comment>
<dbReference type="Pfam" id="PF00488">
    <property type="entry name" value="MutS_V"/>
    <property type="match status" value="1"/>
</dbReference>
<dbReference type="PIRSF" id="PIRSF037677">
    <property type="entry name" value="DNA_mis_repair_Msh6"/>
    <property type="match status" value="1"/>
</dbReference>
<dbReference type="GO" id="GO:0005829">
    <property type="term" value="C:cytosol"/>
    <property type="evidence" value="ECO:0007669"/>
    <property type="project" value="TreeGrafter"/>
</dbReference>
<evidence type="ECO:0000259" key="11">
    <source>
        <dbReference type="PROSITE" id="PS00486"/>
    </source>
</evidence>
<dbReference type="SUPFAM" id="SSF48334">
    <property type="entry name" value="DNA repair protein MutS, domain III"/>
    <property type="match status" value="1"/>
</dbReference>
<dbReference type="Proteomes" id="UP000254649">
    <property type="component" value="Unassembled WGS sequence"/>
</dbReference>
<protein>
    <recommendedName>
        <fullName evidence="2 9">DNA mismatch repair protein MutS</fullName>
    </recommendedName>
</protein>
<dbReference type="InterPro" id="IPR027417">
    <property type="entry name" value="P-loop_NTPase"/>
</dbReference>
<evidence type="ECO:0000313" key="12">
    <source>
        <dbReference type="EMBL" id="SUT88829.1"/>
    </source>
</evidence>
<organism evidence="12 13">
    <name type="scientific">[Actinobacillus] rossii</name>
    <dbReference type="NCBI Taxonomy" id="123820"/>
    <lineage>
        <taxon>Bacteria</taxon>
        <taxon>Pseudomonadati</taxon>
        <taxon>Pseudomonadota</taxon>
        <taxon>Gammaproteobacteria</taxon>
        <taxon>Pasteurellales</taxon>
        <taxon>Pasteurellaceae</taxon>
    </lineage>
</organism>
<dbReference type="InterPro" id="IPR007695">
    <property type="entry name" value="DNA_mismatch_repair_MutS-lik_N"/>
</dbReference>
<keyword evidence="4 9" id="KW-0227">DNA damage</keyword>
<dbReference type="Pfam" id="PF05192">
    <property type="entry name" value="MutS_III"/>
    <property type="match status" value="1"/>
</dbReference>
<dbReference type="SMART" id="SM00534">
    <property type="entry name" value="MUTSac"/>
    <property type="match status" value="1"/>
</dbReference>
<dbReference type="Gene3D" id="3.30.420.110">
    <property type="entry name" value="MutS, connector domain"/>
    <property type="match status" value="1"/>
</dbReference>
<dbReference type="GO" id="GO:0140664">
    <property type="term" value="F:ATP-dependent DNA damage sensor activity"/>
    <property type="evidence" value="ECO:0007669"/>
    <property type="project" value="InterPro"/>
</dbReference>
<dbReference type="SMART" id="SM00533">
    <property type="entry name" value="MUTSd"/>
    <property type="match status" value="1"/>
</dbReference>
<dbReference type="InterPro" id="IPR007696">
    <property type="entry name" value="DNA_mismatch_repair_MutS_core"/>
</dbReference>
<dbReference type="Gene3D" id="3.40.1170.10">
    <property type="entry name" value="DNA repair protein MutS, domain I"/>
    <property type="match status" value="1"/>
</dbReference>
<feature type="domain" description="DNA mismatch repair proteins mutS family" evidence="11">
    <location>
        <begin position="689"/>
        <end position="705"/>
    </location>
</feature>
<evidence type="ECO:0000313" key="13">
    <source>
        <dbReference type="Proteomes" id="UP000254649"/>
    </source>
</evidence>
<dbReference type="SUPFAM" id="SSF53150">
    <property type="entry name" value="DNA repair protein MutS, domain II"/>
    <property type="match status" value="1"/>
</dbReference>
<dbReference type="InterPro" id="IPR000432">
    <property type="entry name" value="DNA_mismatch_repair_MutS_C"/>
</dbReference>
<dbReference type="InterPro" id="IPR017261">
    <property type="entry name" value="DNA_mismatch_repair_MutS/MSH"/>
</dbReference>
<dbReference type="NCBIfam" id="NF003810">
    <property type="entry name" value="PRK05399.1"/>
    <property type="match status" value="1"/>
</dbReference>
<keyword evidence="3 9" id="KW-0547">Nucleotide-binding</keyword>
<dbReference type="InterPro" id="IPR045076">
    <property type="entry name" value="MutS"/>
</dbReference>
<dbReference type="Gene3D" id="3.40.50.300">
    <property type="entry name" value="P-loop containing nucleotide triphosphate hydrolases"/>
    <property type="match status" value="1"/>
</dbReference>
<evidence type="ECO:0000256" key="3">
    <source>
        <dbReference type="ARBA" id="ARBA00022741"/>
    </source>
</evidence>
<dbReference type="Pfam" id="PF05188">
    <property type="entry name" value="MutS_II"/>
    <property type="match status" value="1"/>
</dbReference>
<evidence type="ECO:0000256" key="2">
    <source>
        <dbReference type="ARBA" id="ARBA00021982"/>
    </source>
</evidence>
<dbReference type="GO" id="GO:0006298">
    <property type="term" value="P:mismatch repair"/>
    <property type="evidence" value="ECO:0007669"/>
    <property type="project" value="UniProtKB-UniRule"/>
</dbReference>
<evidence type="ECO:0000256" key="5">
    <source>
        <dbReference type="ARBA" id="ARBA00022840"/>
    </source>
</evidence>
<dbReference type="FunFam" id="3.40.50.300:FF:000283">
    <property type="entry name" value="DNA mismatch repair protein MutS"/>
    <property type="match status" value="1"/>
</dbReference>
<dbReference type="HAMAP" id="MF_00096">
    <property type="entry name" value="MutS"/>
    <property type="match status" value="1"/>
</dbReference>
<sequence length="862" mass="96155">MQPSQNFENHTPMMRQYLALKAENPDILLFYRMGDFYELFYDDAKKAAALLDISLTKRGASAGEPIPMAGVPYHAVEGYLAKLVQLGESVAICEQIGDPALAKGQPVERKVVRIVTPGTVSDEALLQERLDNILAAVYQEKNKFGLATLDMTSGRFQISEPADSETLRAELQRLSPAELLYCEDFAEMQLIENAKGLRRRPIWEFELGTAVQLLNRQFGTKDLKAFGVEKAILGLCAAGCLLQYAKETQRTALPHIQSISLIENTENIQLDAATRRNLELTQNLAGGTENTLASVLDKCVTPMGSRLLKRWIHQPIRDVQKLQQRQSIINALIEQDLVGELQPHLQQVGDMERILARVALRTARPRDLTRLRMALEQLPWINQLLKISSKLTALSSSIGEFDELCDLLQRAIIDTPPLLIRDGGVIAEGYNAELDEWRSLADGATQYLDDLERRERETTGIDTLKVGFNAVHGYYIQISQGQAHKAPMHYVRRQTLKNAERYIIPELKTYEDKVLKAKGASLALEKQLYEEIFDQILPHLGALQLSSMTLAELDVLTNFAERAETLHYVQPEFSSEIGLQIENGRHPVVEQVIKEPFIANPVNLNQTRHLLIITGPNMGGKSTYMRQTALITLMAHIGSFVPAERAVIGQIDRIFTRIGASDDLASGRSTFMVEMTEMANILHQATEKSLVLIDEIGRGTSTYDGLSLAWACAEWLAKKLRSLTLFATHYFELTALPEQITGTVNVHLDALEHNNSIAFMHAVQDGAASKSYGLAVAALAGVPQNVIKLAKQKLAYLEKMSGQSADKKLHDLRHLHQSQGELALMEADDSKNAVLEMLEKLDPDELTPKQALAYLYQLKTLI</sequence>
<keyword evidence="13" id="KW-1185">Reference proteome</keyword>
<dbReference type="FunFam" id="3.30.420.110:FF:000001">
    <property type="entry name" value="DNA mismatch repair protein MutS"/>
    <property type="match status" value="1"/>
</dbReference>
<feature type="binding site" evidence="9">
    <location>
        <begin position="615"/>
        <end position="622"/>
    </location>
    <ligand>
        <name>ATP</name>
        <dbReference type="ChEBI" id="CHEBI:30616"/>
    </ligand>
</feature>
<evidence type="ECO:0000256" key="7">
    <source>
        <dbReference type="ARBA" id="ARBA00023204"/>
    </source>
</evidence>
<dbReference type="EMBL" id="UFRQ01000003">
    <property type="protein sequence ID" value="SUT88829.1"/>
    <property type="molecule type" value="Genomic_DNA"/>
</dbReference>
<keyword evidence="5 9" id="KW-0067">ATP-binding</keyword>
<evidence type="ECO:0000256" key="6">
    <source>
        <dbReference type="ARBA" id="ARBA00023125"/>
    </source>
</evidence>
<dbReference type="PANTHER" id="PTHR11361:SF34">
    <property type="entry name" value="DNA MISMATCH REPAIR PROTEIN MSH1, MITOCHONDRIAL"/>
    <property type="match status" value="1"/>
</dbReference>
<dbReference type="InterPro" id="IPR016151">
    <property type="entry name" value="DNA_mismatch_repair_MutS_N"/>
</dbReference>
<proteinExistence type="inferred from homology"/>
<evidence type="ECO:0000256" key="4">
    <source>
        <dbReference type="ARBA" id="ARBA00022763"/>
    </source>
</evidence>
<dbReference type="FunFam" id="1.10.1420.10:FF:000002">
    <property type="entry name" value="DNA mismatch repair protein MutS"/>
    <property type="match status" value="1"/>
</dbReference>
<dbReference type="CDD" id="cd03284">
    <property type="entry name" value="ABC_MutS1"/>
    <property type="match status" value="1"/>
</dbReference>
<gene>
    <name evidence="9 12" type="primary">mutS</name>
    <name evidence="12" type="ORF">NCTC10801_00656</name>
</gene>
<keyword evidence="7 9" id="KW-0234">DNA repair</keyword>
<dbReference type="InterPro" id="IPR005748">
    <property type="entry name" value="DNA_mismatch_repair_MutS"/>
</dbReference>
<dbReference type="GO" id="GO:0030983">
    <property type="term" value="F:mismatched DNA binding"/>
    <property type="evidence" value="ECO:0007669"/>
    <property type="project" value="InterPro"/>
</dbReference>
<dbReference type="InterPro" id="IPR007861">
    <property type="entry name" value="DNA_mismatch_repair_MutS_clamp"/>
</dbReference>
<dbReference type="NCBIfam" id="TIGR01070">
    <property type="entry name" value="mutS1"/>
    <property type="match status" value="1"/>
</dbReference>
<dbReference type="AlphaFoldDB" id="A0A380TPT1"/>
<evidence type="ECO:0000256" key="10">
    <source>
        <dbReference type="RuleBase" id="RU003756"/>
    </source>
</evidence>
<dbReference type="GO" id="GO:0003684">
    <property type="term" value="F:damaged DNA binding"/>
    <property type="evidence" value="ECO:0007669"/>
    <property type="project" value="UniProtKB-UniRule"/>
</dbReference>
<dbReference type="Gene3D" id="6.10.140.430">
    <property type="match status" value="1"/>
</dbReference>
<evidence type="ECO:0000256" key="9">
    <source>
        <dbReference type="HAMAP-Rule" id="MF_00096"/>
    </source>
</evidence>
<dbReference type="FunFam" id="3.40.1170.10:FF:000001">
    <property type="entry name" value="DNA mismatch repair protein MutS"/>
    <property type="match status" value="1"/>
</dbReference>
<dbReference type="InterPro" id="IPR036187">
    <property type="entry name" value="DNA_mismatch_repair_MutS_sf"/>
</dbReference>
<dbReference type="GO" id="GO:0005524">
    <property type="term" value="F:ATP binding"/>
    <property type="evidence" value="ECO:0007669"/>
    <property type="project" value="UniProtKB-UniRule"/>
</dbReference>
<dbReference type="PANTHER" id="PTHR11361">
    <property type="entry name" value="DNA MISMATCH REPAIR PROTEIN MUTS FAMILY MEMBER"/>
    <property type="match status" value="1"/>
</dbReference>
<dbReference type="Pfam" id="PF05190">
    <property type="entry name" value="MutS_IV"/>
    <property type="match status" value="1"/>
</dbReference>
<accession>A0A380TPT1</accession>
<dbReference type="SUPFAM" id="SSF52540">
    <property type="entry name" value="P-loop containing nucleoside triphosphate hydrolases"/>
    <property type="match status" value="1"/>
</dbReference>
<evidence type="ECO:0000256" key="1">
    <source>
        <dbReference type="ARBA" id="ARBA00006271"/>
    </source>
</evidence>
<dbReference type="Gene3D" id="1.10.1420.10">
    <property type="match status" value="2"/>
</dbReference>
<evidence type="ECO:0000256" key="8">
    <source>
        <dbReference type="ARBA" id="ARBA00024647"/>
    </source>
</evidence>
<reference evidence="12 13" key="1">
    <citation type="submission" date="2018-06" db="EMBL/GenBank/DDBJ databases">
        <authorList>
            <consortium name="Pathogen Informatics"/>
            <person name="Doyle S."/>
        </authorList>
    </citation>
    <scope>NUCLEOTIDE SEQUENCE [LARGE SCALE GENOMIC DNA]</scope>
    <source>
        <strain evidence="12 13">NCTC10801</strain>
    </source>
</reference>
<dbReference type="SUPFAM" id="SSF55271">
    <property type="entry name" value="DNA repair protein MutS, domain I"/>
    <property type="match status" value="1"/>
</dbReference>
<name>A0A380TPT1_9PAST</name>
<dbReference type="InterPro" id="IPR007860">
    <property type="entry name" value="DNA_mmatch_repair_MutS_con_dom"/>
</dbReference>
<dbReference type="InterPro" id="IPR036678">
    <property type="entry name" value="MutS_con_dom_sf"/>
</dbReference>
<dbReference type="PROSITE" id="PS00486">
    <property type="entry name" value="DNA_MISMATCH_REPAIR_2"/>
    <property type="match status" value="1"/>
</dbReference>
<comment type="function">
    <text evidence="8 9">This protein is involved in the repair of mismatches in DNA. It is possible that it carries out the mismatch recognition step. This protein has a weak ATPase activity.</text>
</comment>
<dbReference type="Pfam" id="PF01624">
    <property type="entry name" value="MutS_I"/>
    <property type="match status" value="1"/>
</dbReference>
<dbReference type="OrthoDB" id="9802448at2"/>